<organism evidence="10 11">
    <name type="scientific">Oopsacas minuta</name>
    <dbReference type="NCBI Taxonomy" id="111878"/>
    <lineage>
        <taxon>Eukaryota</taxon>
        <taxon>Metazoa</taxon>
        <taxon>Porifera</taxon>
        <taxon>Hexactinellida</taxon>
        <taxon>Hexasterophora</taxon>
        <taxon>Lyssacinosida</taxon>
        <taxon>Leucopsacidae</taxon>
        <taxon>Oopsacas</taxon>
    </lineage>
</organism>
<name>A0AAV7JNW9_9METZ</name>
<accession>A0AAV7JNW9</accession>
<keyword evidence="2" id="KW-0547">Nucleotide-binding</keyword>
<dbReference type="GO" id="GO:0005694">
    <property type="term" value="C:chromosome"/>
    <property type="evidence" value="ECO:0007669"/>
    <property type="project" value="TreeGrafter"/>
</dbReference>
<dbReference type="GO" id="GO:0003676">
    <property type="term" value="F:nucleic acid binding"/>
    <property type="evidence" value="ECO:0007669"/>
    <property type="project" value="InterPro"/>
</dbReference>
<dbReference type="PROSITE" id="PS51192">
    <property type="entry name" value="HELICASE_ATP_BIND_1"/>
    <property type="match status" value="1"/>
</dbReference>
<dbReference type="EMBL" id="JAKMXF010000311">
    <property type="protein sequence ID" value="KAI6650386.1"/>
    <property type="molecule type" value="Genomic_DNA"/>
</dbReference>
<dbReference type="EC" id="5.6.2.4" evidence="7"/>
<evidence type="ECO:0000256" key="5">
    <source>
        <dbReference type="ARBA" id="ARBA00022840"/>
    </source>
</evidence>
<dbReference type="InterPro" id="IPR001650">
    <property type="entry name" value="Helicase_C-like"/>
</dbReference>
<dbReference type="GO" id="GO:0043138">
    <property type="term" value="F:3'-5' DNA helicase activity"/>
    <property type="evidence" value="ECO:0007669"/>
    <property type="project" value="UniProtKB-EC"/>
</dbReference>
<dbReference type="GO" id="GO:0005524">
    <property type="term" value="F:ATP binding"/>
    <property type="evidence" value="ECO:0007669"/>
    <property type="project" value="UniProtKB-KW"/>
</dbReference>
<evidence type="ECO:0000313" key="10">
    <source>
        <dbReference type="EMBL" id="KAI6650386.1"/>
    </source>
</evidence>
<dbReference type="PANTHER" id="PTHR13710">
    <property type="entry name" value="DNA HELICASE RECQ FAMILY MEMBER"/>
    <property type="match status" value="1"/>
</dbReference>
<dbReference type="CDD" id="cd18794">
    <property type="entry name" value="SF2_C_RecQ"/>
    <property type="match status" value="1"/>
</dbReference>
<evidence type="ECO:0000256" key="1">
    <source>
        <dbReference type="ARBA" id="ARBA00005446"/>
    </source>
</evidence>
<dbReference type="GO" id="GO:0005634">
    <property type="term" value="C:nucleus"/>
    <property type="evidence" value="ECO:0007669"/>
    <property type="project" value="TreeGrafter"/>
</dbReference>
<keyword evidence="3" id="KW-0378">Hydrolase</keyword>
<evidence type="ECO:0000259" key="9">
    <source>
        <dbReference type="PROSITE" id="PS51194"/>
    </source>
</evidence>
<dbReference type="Pfam" id="PF00270">
    <property type="entry name" value="DEAD"/>
    <property type="match status" value="1"/>
</dbReference>
<sequence length="531" mass="60144">MDDDDEILSSPDVYYEDDVLGSESDYDNIDCENIPQLSLTTEADNCQVTTQTACLPNQTTQPSPPHFPPNQSHLEVLKSKFNHNEFRAKQWKIISVILDYLNSSRDPSKIIDQFFIAPSGFGKSICYQFVPVYTNSLALVISPLKSLMLDQFRLMTESGISAVILSPTSIKSGKTLARLFNSEFNIAYITPELCINRGQEFILDLHSKVRICLVAIDEAHCVSCWGHDFRPKYGRLSLLREWLSDVPFLALTATAGNFVTKDIIQSLSLKNTKLHRIKLNRPNLYFEVHNKQGIDHDMKKLLRNANSPSLPEKYSFGGPCIVYCLTRDLTEYYCKHLKNLGVKCDSYHAGMNDRDRKETYDKFVRGEIECIVATVAFGMGIDKPDVRIIIHYGAPKDLESYMQEAGRAGRDCSPSRCIIFYRSSDFRLINRILVSKTRKQSPAYIQHCSNLVKKVQSFLTSNECRRKQLLANLDEELPVVSNPSNDCCDICSSCCRSILKRQHSGNEVDLFSINQVTEDTDGSSSSKKKKV</sequence>
<dbReference type="SMART" id="SM00487">
    <property type="entry name" value="DEXDc"/>
    <property type="match status" value="1"/>
</dbReference>
<comment type="catalytic activity">
    <reaction evidence="6">
        <text>Couples ATP hydrolysis with the unwinding of duplex DNA by translocating in the 3'-5' direction.</text>
        <dbReference type="EC" id="5.6.2.4"/>
    </reaction>
</comment>
<evidence type="ECO:0000259" key="8">
    <source>
        <dbReference type="PROSITE" id="PS51192"/>
    </source>
</evidence>
<feature type="domain" description="Helicase ATP-binding" evidence="8">
    <location>
        <begin position="104"/>
        <end position="273"/>
    </location>
</feature>
<feature type="domain" description="Helicase C-terminal" evidence="9">
    <location>
        <begin position="297"/>
        <end position="456"/>
    </location>
</feature>
<evidence type="ECO:0000256" key="4">
    <source>
        <dbReference type="ARBA" id="ARBA00022806"/>
    </source>
</evidence>
<dbReference type="GO" id="GO:0016787">
    <property type="term" value="F:hydrolase activity"/>
    <property type="evidence" value="ECO:0007669"/>
    <property type="project" value="UniProtKB-KW"/>
</dbReference>
<evidence type="ECO:0000313" key="11">
    <source>
        <dbReference type="Proteomes" id="UP001165289"/>
    </source>
</evidence>
<dbReference type="PANTHER" id="PTHR13710:SF120">
    <property type="entry name" value="BIFUNCTIONAL 3'-5' EXONUCLEASE_ATP-DEPENDENT HELICASE WRN"/>
    <property type="match status" value="1"/>
</dbReference>
<dbReference type="Gene3D" id="3.40.50.300">
    <property type="entry name" value="P-loop containing nucleotide triphosphate hydrolases"/>
    <property type="match status" value="2"/>
</dbReference>
<keyword evidence="11" id="KW-1185">Reference proteome</keyword>
<protein>
    <recommendedName>
        <fullName evidence="7">DNA 3'-5' helicase</fullName>
        <ecNumber evidence="7">5.6.2.4</ecNumber>
    </recommendedName>
</protein>
<dbReference type="Pfam" id="PF00271">
    <property type="entry name" value="Helicase_C"/>
    <property type="match status" value="1"/>
</dbReference>
<dbReference type="PROSITE" id="PS51194">
    <property type="entry name" value="HELICASE_CTER"/>
    <property type="match status" value="1"/>
</dbReference>
<dbReference type="Proteomes" id="UP001165289">
    <property type="component" value="Unassembled WGS sequence"/>
</dbReference>
<evidence type="ECO:0000256" key="3">
    <source>
        <dbReference type="ARBA" id="ARBA00022801"/>
    </source>
</evidence>
<evidence type="ECO:0000256" key="2">
    <source>
        <dbReference type="ARBA" id="ARBA00022741"/>
    </source>
</evidence>
<dbReference type="GO" id="GO:0009378">
    <property type="term" value="F:four-way junction helicase activity"/>
    <property type="evidence" value="ECO:0007669"/>
    <property type="project" value="TreeGrafter"/>
</dbReference>
<dbReference type="InterPro" id="IPR011545">
    <property type="entry name" value="DEAD/DEAH_box_helicase_dom"/>
</dbReference>
<dbReference type="SUPFAM" id="SSF52540">
    <property type="entry name" value="P-loop containing nucleoside triphosphate hydrolases"/>
    <property type="match status" value="1"/>
</dbReference>
<keyword evidence="4" id="KW-0347">Helicase</keyword>
<reference evidence="10 11" key="1">
    <citation type="journal article" date="2023" name="BMC Biol.">
        <title>The compact genome of the sponge Oopsacas minuta (Hexactinellida) is lacking key metazoan core genes.</title>
        <authorList>
            <person name="Santini S."/>
            <person name="Schenkelaars Q."/>
            <person name="Jourda C."/>
            <person name="Duchesne M."/>
            <person name="Belahbib H."/>
            <person name="Rocher C."/>
            <person name="Selva M."/>
            <person name="Riesgo A."/>
            <person name="Vervoort M."/>
            <person name="Leys S.P."/>
            <person name="Kodjabachian L."/>
            <person name="Le Bivic A."/>
            <person name="Borchiellini C."/>
            <person name="Claverie J.M."/>
            <person name="Renard E."/>
        </authorList>
    </citation>
    <scope>NUCLEOTIDE SEQUENCE [LARGE SCALE GENOMIC DNA]</scope>
    <source>
        <strain evidence="10">SPO-2</strain>
    </source>
</reference>
<dbReference type="InterPro" id="IPR004589">
    <property type="entry name" value="DNA_helicase_ATP-dep_RecQ"/>
</dbReference>
<dbReference type="InterPro" id="IPR014001">
    <property type="entry name" value="Helicase_ATP-bd"/>
</dbReference>
<dbReference type="GO" id="GO:0005737">
    <property type="term" value="C:cytoplasm"/>
    <property type="evidence" value="ECO:0007669"/>
    <property type="project" value="TreeGrafter"/>
</dbReference>
<proteinExistence type="inferred from homology"/>
<dbReference type="GO" id="GO:0000724">
    <property type="term" value="P:double-strand break repair via homologous recombination"/>
    <property type="evidence" value="ECO:0007669"/>
    <property type="project" value="TreeGrafter"/>
</dbReference>
<keyword evidence="5" id="KW-0067">ATP-binding</keyword>
<dbReference type="SMART" id="SM00490">
    <property type="entry name" value="HELICc"/>
    <property type="match status" value="1"/>
</dbReference>
<gene>
    <name evidence="10" type="ORF">LOD99_5823</name>
</gene>
<comment type="caution">
    <text evidence="10">The sequence shown here is derived from an EMBL/GenBank/DDBJ whole genome shotgun (WGS) entry which is preliminary data.</text>
</comment>
<dbReference type="AlphaFoldDB" id="A0AAV7JNW9"/>
<dbReference type="NCBIfam" id="TIGR00614">
    <property type="entry name" value="recQ_fam"/>
    <property type="match status" value="1"/>
</dbReference>
<dbReference type="InterPro" id="IPR027417">
    <property type="entry name" value="P-loop_NTPase"/>
</dbReference>
<evidence type="ECO:0000256" key="6">
    <source>
        <dbReference type="ARBA" id="ARBA00034617"/>
    </source>
</evidence>
<evidence type="ECO:0000256" key="7">
    <source>
        <dbReference type="ARBA" id="ARBA00034808"/>
    </source>
</evidence>
<comment type="similarity">
    <text evidence="1">Belongs to the helicase family. RecQ subfamily.</text>
</comment>
<dbReference type="CDD" id="cd17920">
    <property type="entry name" value="DEXHc_RecQ"/>
    <property type="match status" value="1"/>
</dbReference>